<dbReference type="Proteomes" id="UP000012073">
    <property type="component" value="Unassembled WGS sequence"/>
</dbReference>
<dbReference type="Gene3D" id="3.40.50.10140">
    <property type="entry name" value="Toll/interleukin-1 receptor homology (TIR) domain"/>
    <property type="match status" value="1"/>
</dbReference>
<proteinExistence type="inferred from homology"/>
<gene>
    <name evidence="4" type="ORF">CHC_T00008933001</name>
</gene>
<dbReference type="GeneID" id="17320574"/>
<comment type="similarity">
    <text evidence="1">Belongs to the sel-1 family.</text>
</comment>
<dbReference type="OrthoDB" id="2384430at2759"/>
<evidence type="ECO:0000256" key="1">
    <source>
        <dbReference type="ARBA" id="ARBA00038101"/>
    </source>
</evidence>
<dbReference type="SMART" id="SM00671">
    <property type="entry name" value="SEL1"/>
    <property type="match status" value="7"/>
</dbReference>
<dbReference type="InterPro" id="IPR035897">
    <property type="entry name" value="Toll_tir_struct_dom_sf"/>
</dbReference>
<dbReference type="Pfam" id="PF08238">
    <property type="entry name" value="Sel1"/>
    <property type="match status" value="7"/>
</dbReference>
<dbReference type="AlphaFoldDB" id="R7Q3D5"/>
<dbReference type="Gramene" id="CDF33057">
    <property type="protein sequence ID" value="CDF33057"/>
    <property type="gene ID" value="CHC_T00008933001"/>
</dbReference>
<accession>R7Q3D5</accession>
<evidence type="ECO:0000256" key="2">
    <source>
        <dbReference type="SAM" id="MobiDB-lite"/>
    </source>
</evidence>
<feature type="compositionally biased region" description="Basic and acidic residues" evidence="2">
    <location>
        <begin position="7"/>
        <end position="26"/>
    </location>
</feature>
<dbReference type="InterPro" id="IPR027417">
    <property type="entry name" value="P-loop_NTPase"/>
</dbReference>
<dbReference type="PANTHER" id="PTHR11102">
    <property type="entry name" value="SEL-1-LIKE PROTEIN"/>
    <property type="match status" value="1"/>
</dbReference>
<dbReference type="PROSITE" id="PS50104">
    <property type="entry name" value="TIR"/>
    <property type="match status" value="1"/>
</dbReference>
<reference evidence="5" key="1">
    <citation type="journal article" date="2013" name="Proc. Natl. Acad. Sci. U.S.A.">
        <title>Genome structure and metabolic features in the red seaweed Chondrus crispus shed light on evolution of the Archaeplastida.</title>
        <authorList>
            <person name="Collen J."/>
            <person name="Porcel B."/>
            <person name="Carre W."/>
            <person name="Ball S.G."/>
            <person name="Chaparro C."/>
            <person name="Tonon T."/>
            <person name="Barbeyron T."/>
            <person name="Michel G."/>
            <person name="Noel B."/>
            <person name="Valentin K."/>
            <person name="Elias M."/>
            <person name="Artiguenave F."/>
            <person name="Arun A."/>
            <person name="Aury J.M."/>
            <person name="Barbosa-Neto J.F."/>
            <person name="Bothwell J.H."/>
            <person name="Bouget F.Y."/>
            <person name="Brillet L."/>
            <person name="Cabello-Hurtado F."/>
            <person name="Capella-Gutierrez S."/>
            <person name="Charrier B."/>
            <person name="Cladiere L."/>
            <person name="Cock J.M."/>
            <person name="Coelho S.M."/>
            <person name="Colleoni C."/>
            <person name="Czjzek M."/>
            <person name="Da Silva C."/>
            <person name="Delage L."/>
            <person name="Denoeud F."/>
            <person name="Deschamps P."/>
            <person name="Dittami S.M."/>
            <person name="Gabaldon T."/>
            <person name="Gachon C.M."/>
            <person name="Groisillier A."/>
            <person name="Herve C."/>
            <person name="Jabbari K."/>
            <person name="Katinka M."/>
            <person name="Kloareg B."/>
            <person name="Kowalczyk N."/>
            <person name="Labadie K."/>
            <person name="Leblanc C."/>
            <person name="Lopez P.J."/>
            <person name="McLachlan D.H."/>
            <person name="Meslet-Cladiere L."/>
            <person name="Moustafa A."/>
            <person name="Nehr Z."/>
            <person name="Nyvall Collen P."/>
            <person name="Panaud O."/>
            <person name="Partensky F."/>
            <person name="Poulain J."/>
            <person name="Rensing S.A."/>
            <person name="Rousvoal S."/>
            <person name="Samson G."/>
            <person name="Symeonidi A."/>
            <person name="Weissenbach J."/>
            <person name="Zambounis A."/>
            <person name="Wincker P."/>
            <person name="Boyen C."/>
        </authorList>
    </citation>
    <scope>NUCLEOTIDE SEQUENCE [LARGE SCALE GENOMIC DNA]</scope>
    <source>
        <strain evidence="5">cv. Stackhouse</strain>
    </source>
</reference>
<dbReference type="Pfam" id="PF13676">
    <property type="entry name" value="TIR_2"/>
    <property type="match status" value="1"/>
</dbReference>
<dbReference type="InterPro" id="IPR000157">
    <property type="entry name" value="TIR_dom"/>
</dbReference>
<dbReference type="InterPro" id="IPR050767">
    <property type="entry name" value="Sel1_AlgK"/>
</dbReference>
<dbReference type="InterPro" id="IPR011990">
    <property type="entry name" value="TPR-like_helical_dom_sf"/>
</dbReference>
<organism evidence="4 5">
    <name type="scientific">Chondrus crispus</name>
    <name type="common">Carrageen Irish moss</name>
    <name type="synonym">Polymorpha crispa</name>
    <dbReference type="NCBI Taxonomy" id="2769"/>
    <lineage>
        <taxon>Eukaryota</taxon>
        <taxon>Rhodophyta</taxon>
        <taxon>Florideophyceae</taxon>
        <taxon>Rhodymeniophycidae</taxon>
        <taxon>Gigartinales</taxon>
        <taxon>Gigartinaceae</taxon>
        <taxon>Chondrus</taxon>
    </lineage>
</organism>
<dbReference type="PhylomeDB" id="R7Q3D5"/>
<evidence type="ECO:0000313" key="5">
    <source>
        <dbReference type="Proteomes" id="UP000012073"/>
    </source>
</evidence>
<dbReference type="RefSeq" id="XP_005712860.1">
    <property type="nucleotide sequence ID" value="XM_005712803.1"/>
</dbReference>
<dbReference type="Gene3D" id="1.25.40.10">
    <property type="entry name" value="Tetratricopeptide repeat domain"/>
    <property type="match status" value="1"/>
</dbReference>
<name>R7Q3D5_CHOCR</name>
<dbReference type="SUPFAM" id="SSF52540">
    <property type="entry name" value="P-loop containing nucleoside triphosphate hydrolases"/>
    <property type="match status" value="1"/>
</dbReference>
<keyword evidence="5" id="KW-1185">Reference proteome</keyword>
<dbReference type="SUPFAM" id="SSF52200">
    <property type="entry name" value="Toll/Interleukin receptor TIR domain"/>
    <property type="match status" value="1"/>
</dbReference>
<feature type="region of interest" description="Disordered" evidence="2">
    <location>
        <begin position="1"/>
        <end position="30"/>
    </location>
</feature>
<dbReference type="EMBL" id="HG001632">
    <property type="protein sequence ID" value="CDF33057.1"/>
    <property type="molecule type" value="Genomic_DNA"/>
</dbReference>
<dbReference type="SMART" id="SM00255">
    <property type="entry name" value="TIR"/>
    <property type="match status" value="1"/>
</dbReference>
<dbReference type="GO" id="GO:0007165">
    <property type="term" value="P:signal transduction"/>
    <property type="evidence" value="ECO:0007669"/>
    <property type="project" value="InterPro"/>
</dbReference>
<evidence type="ECO:0000313" key="4">
    <source>
        <dbReference type="EMBL" id="CDF33057.1"/>
    </source>
</evidence>
<dbReference type="Gene3D" id="3.40.50.300">
    <property type="entry name" value="P-loop containing nucleotide triphosphate hydrolases"/>
    <property type="match status" value="1"/>
</dbReference>
<dbReference type="PANTHER" id="PTHR11102:SF160">
    <property type="entry name" value="ERAD-ASSOCIATED E3 UBIQUITIN-PROTEIN LIGASE COMPONENT HRD3"/>
    <property type="match status" value="1"/>
</dbReference>
<protein>
    <submittedName>
        <fullName evidence="4">Sel1-repeat containing protein</fullName>
    </submittedName>
</protein>
<evidence type="ECO:0000259" key="3">
    <source>
        <dbReference type="PROSITE" id="PS50104"/>
    </source>
</evidence>
<dbReference type="SUPFAM" id="SSF81901">
    <property type="entry name" value="HCP-like"/>
    <property type="match status" value="1"/>
</dbReference>
<feature type="domain" description="TIR" evidence="3">
    <location>
        <begin position="1075"/>
        <end position="1232"/>
    </location>
</feature>
<dbReference type="KEGG" id="ccp:CHC_T00008933001"/>
<sequence length="1272" mass="141149">MGLNGNKDLEDIKLDDGENESEDIRENGSGLQFSMSRTKNRIEKRNGLALLLVGESEYQRDSPKPTVFYQKAAQLSNARELYTLAVSLQRGTNEQPRNVPDAVPLYRQAIELGLAAAANDLAVVFERGEGGVPPDMAEAVVLYERAAKMGHTLAMKNLARLFFCGAAVTKDEAAAYDWYLKAANKGDSEAMNNVAILLLNRDEGTSETLSDALGWYKKAVDHGNATAMFNLGASYRDGSGVKENLEEAVKLFRQGAAAGEVNAMCALAILMEHGSGTRRDVPGAVNLLERAAQTDPSNFLVKTSLARLLLSDEGVIRRQPEKAAELLEECLRLSPTFGYALHELAVYHSLGKDVPVDKAKAEKLFSKAASQSSFEAVQIYQSERLVIDAGEYYPSIIKNILSVSVAKPRTCLLLTLGGGCRGKTSTVNSLRGMHFEETHIPTEMAAINKFVLEPGVRGLTEDIILEYDFNENSLRATASRLHKEIVSQSEMRERAQNHSDEAARSIVPNFGTSDASIFKASTGRHADVIERVRRSLMLAGIPTGFKGSVVQVWDMAGQSRYEMAHSLVIARGSILLFVTDLTRVAEQETRKDEVGLLCYWMQLAHFLVPDPSRIRVLVVGTRKAQCDEKQTLKILKECLEKQLASKVYDSWIRRRQEGSVFVSASKFIAIENSQSSADAKVSGLDELERAVQEAGDEVVAARDAVPLRWLAFVDKLEREHQKRNCLHFERTHVLAIGEGFPGFVEDGEEREQDILEGLRCYASMGRLVLFELDKQEWYVFVDVQMITNVLGKLTAPEERLRDLLSQEDIQGLADGRISQPALFSLWGDYSEEEDKRLMLKILCRFDLLLLLTGNDDSIVKGDATIGIPAMMKSGWEDFRWGHRAGEKDLEVVTVFEEEGIPNGLISFLISHIHRKHVAEGNRKTGIAGASLRVRADAFLIRARDGSRVFLGFKAAERKLVWKFRGLTPVILAKEFIGGIEKLENSAAFLMNAPHKHVVALDCVKSLGGCDTPGAVEIELTKQWLLRKGEISLPLPQLPCGSCLTSMPLEVVSMSLWPKDSASPDAAGMQRVMPEGRFDVFLSHASPDKLALAQPLYQSLTWQRVRAFLDMEVLQILDNTAPEEMDRAMREAPVGVFILSPEFVARPWPMKELQCFLKRDRVCRLEGGARPVILPIFYRLTLKDCSECDTLIFGEGSRHHDTLVSAGFFEQDHQNVLSTEDAIWMLKEVKNHSGVEVSRVSGGEDLSSAGVMTEIVRRVVDYMRLKGLLPTAS</sequence>
<dbReference type="InterPro" id="IPR006597">
    <property type="entry name" value="Sel1-like"/>
</dbReference>